<dbReference type="EMBL" id="AATQ01000031">
    <property type="protein sequence ID" value="EAU45173.1"/>
    <property type="molecule type" value="Genomic_DNA"/>
</dbReference>
<organism evidence="3 4">
    <name type="scientific">Salipiger bermudensis (strain DSM 26914 / JCM 13377 / KCTC 12554 / HTCC2601)</name>
    <name type="common">Pelagibaca bermudensis</name>
    <dbReference type="NCBI Taxonomy" id="314265"/>
    <lineage>
        <taxon>Bacteria</taxon>
        <taxon>Pseudomonadati</taxon>
        <taxon>Pseudomonadota</taxon>
        <taxon>Alphaproteobacteria</taxon>
        <taxon>Rhodobacterales</taxon>
        <taxon>Roseobacteraceae</taxon>
        <taxon>Salipiger</taxon>
    </lineage>
</organism>
<gene>
    <name evidence="3" type="ORF">R2601_12985</name>
</gene>
<dbReference type="RefSeq" id="WP_007794671.1">
    <property type="nucleotide sequence ID" value="NZ_DS022276.1"/>
</dbReference>
<dbReference type="Proteomes" id="UP000006230">
    <property type="component" value="Unassembled WGS sequence"/>
</dbReference>
<feature type="compositionally biased region" description="Gly residues" evidence="1">
    <location>
        <begin position="165"/>
        <end position="174"/>
    </location>
</feature>
<keyword evidence="2" id="KW-0732">Signal</keyword>
<keyword evidence="4" id="KW-1185">Reference proteome</keyword>
<dbReference type="HOGENOM" id="CLU_108466_0_0_5"/>
<feature type="signal peptide" evidence="2">
    <location>
        <begin position="1"/>
        <end position="20"/>
    </location>
</feature>
<evidence type="ECO:0000313" key="3">
    <source>
        <dbReference type="EMBL" id="EAU45173.1"/>
    </source>
</evidence>
<evidence type="ECO:0008006" key="5">
    <source>
        <dbReference type="Google" id="ProtNLM"/>
    </source>
</evidence>
<dbReference type="eggNOG" id="COG3678">
    <property type="taxonomic scope" value="Bacteria"/>
</dbReference>
<feature type="region of interest" description="Disordered" evidence="1">
    <location>
        <begin position="163"/>
        <end position="183"/>
    </location>
</feature>
<comment type="caution">
    <text evidence="3">The sequence shown here is derived from an EMBL/GenBank/DDBJ whole genome shotgun (WGS) entry which is preliminary data.</text>
</comment>
<accession>Q0FLR1</accession>
<dbReference type="STRING" id="314265.R2601_12985"/>
<evidence type="ECO:0000256" key="2">
    <source>
        <dbReference type="SAM" id="SignalP"/>
    </source>
</evidence>
<dbReference type="AlphaFoldDB" id="Q0FLR1"/>
<dbReference type="Gene3D" id="1.20.120.1490">
    <property type="match status" value="1"/>
</dbReference>
<sequence>MIRALPTLALAALLAAPATAEIQPYAGQDARDVASLSAADVQAILAGEGWGLAKPAELNGYPGPAHVLELAEELELTDEQTASVEAIHDEMTRAAMTAGAEYVASEEHLTKMFRAGHAEPDMLAALLQSSANALSRLREVHLAAHLAVTPLLSDDQKETYARLRGYGGGTGGHEGAGHDHPQH</sequence>
<name>Q0FLR1_SALBH</name>
<proteinExistence type="predicted"/>
<evidence type="ECO:0000313" key="4">
    <source>
        <dbReference type="Proteomes" id="UP000006230"/>
    </source>
</evidence>
<evidence type="ECO:0000256" key="1">
    <source>
        <dbReference type="SAM" id="MobiDB-lite"/>
    </source>
</evidence>
<protein>
    <recommendedName>
        <fullName evidence="5">Periplasmic heavy metal sensor</fullName>
    </recommendedName>
</protein>
<reference evidence="3 4" key="1">
    <citation type="journal article" date="2010" name="J. Bacteriol.">
        <title>Genome sequences of Pelagibaca bermudensis HTCC2601T and Maritimibacter alkaliphilus HTCC2654T, the type strains of two marine Roseobacter genera.</title>
        <authorList>
            <person name="Thrash J.C."/>
            <person name="Cho J.C."/>
            <person name="Ferriera S."/>
            <person name="Johnson J."/>
            <person name="Vergin K.L."/>
            <person name="Giovannoni S.J."/>
        </authorList>
    </citation>
    <scope>NUCLEOTIDE SEQUENCE [LARGE SCALE GENOMIC DNA]</scope>
    <source>
        <strain evidence="4">DSM 26914 / JCM 13377 / KCTC 12554 / HTCC2601</strain>
    </source>
</reference>
<feature type="chain" id="PRO_5004171986" description="Periplasmic heavy metal sensor" evidence="2">
    <location>
        <begin position="21"/>
        <end position="183"/>
    </location>
</feature>